<organism evidence="2 3">
    <name type="scientific">Rhipicephalus microplus</name>
    <name type="common">Cattle tick</name>
    <name type="synonym">Boophilus microplus</name>
    <dbReference type="NCBI Taxonomy" id="6941"/>
    <lineage>
        <taxon>Eukaryota</taxon>
        <taxon>Metazoa</taxon>
        <taxon>Ecdysozoa</taxon>
        <taxon>Arthropoda</taxon>
        <taxon>Chelicerata</taxon>
        <taxon>Arachnida</taxon>
        <taxon>Acari</taxon>
        <taxon>Parasitiformes</taxon>
        <taxon>Ixodida</taxon>
        <taxon>Ixodoidea</taxon>
        <taxon>Ixodidae</taxon>
        <taxon>Rhipicephalinae</taxon>
        <taxon>Rhipicephalus</taxon>
        <taxon>Boophilus</taxon>
    </lineage>
</organism>
<dbReference type="PANTHER" id="PTHR11505">
    <property type="entry name" value="L1 TRANSPOSABLE ELEMENT-RELATED"/>
    <property type="match status" value="1"/>
</dbReference>
<evidence type="ECO:0000313" key="3">
    <source>
        <dbReference type="Proteomes" id="UP000821866"/>
    </source>
</evidence>
<comment type="caution">
    <text evidence="2">The sequence shown here is derived from an EMBL/GenBank/DDBJ whole genome shotgun (WGS) entry which is preliminary data.</text>
</comment>
<feature type="coiled-coil region" evidence="1">
    <location>
        <begin position="35"/>
        <end position="83"/>
    </location>
</feature>
<reference evidence="2" key="2">
    <citation type="submission" date="2021-09" db="EMBL/GenBank/DDBJ databases">
        <authorList>
            <person name="Jia N."/>
            <person name="Wang J."/>
            <person name="Shi W."/>
            <person name="Du L."/>
            <person name="Sun Y."/>
            <person name="Zhan W."/>
            <person name="Jiang J."/>
            <person name="Wang Q."/>
            <person name="Zhang B."/>
            <person name="Ji P."/>
            <person name="Sakyi L.B."/>
            <person name="Cui X."/>
            <person name="Yuan T."/>
            <person name="Jiang B."/>
            <person name="Yang W."/>
            <person name="Lam T.T.-Y."/>
            <person name="Chang Q."/>
            <person name="Ding S."/>
            <person name="Wang X."/>
            <person name="Zhu J."/>
            <person name="Ruan X."/>
            <person name="Zhao L."/>
            <person name="Wei J."/>
            <person name="Que T."/>
            <person name="Du C."/>
            <person name="Cheng J."/>
            <person name="Dai P."/>
            <person name="Han X."/>
            <person name="Huang E."/>
            <person name="Gao Y."/>
            <person name="Liu J."/>
            <person name="Shao H."/>
            <person name="Ye R."/>
            <person name="Li L."/>
            <person name="Wei W."/>
            <person name="Wang X."/>
            <person name="Wang C."/>
            <person name="Huo Q."/>
            <person name="Li W."/>
            <person name="Guo W."/>
            <person name="Chen H."/>
            <person name="Chen S."/>
            <person name="Zhou L."/>
            <person name="Zhou L."/>
            <person name="Ni X."/>
            <person name="Tian J."/>
            <person name="Zhou Y."/>
            <person name="Sheng Y."/>
            <person name="Liu T."/>
            <person name="Pan Y."/>
            <person name="Xia L."/>
            <person name="Li J."/>
            <person name="Zhao F."/>
            <person name="Cao W."/>
        </authorList>
    </citation>
    <scope>NUCLEOTIDE SEQUENCE</scope>
    <source>
        <strain evidence="2">Rmic-2018</strain>
        <tissue evidence="2">Larvae</tissue>
    </source>
</reference>
<dbReference type="EMBL" id="JABSTU010005453">
    <property type="protein sequence ID" value="KAH7942695.1"/>
    <property type="molecule type" value="Genomic_DNA"/>
</dbReference>
<dbReference type="Gene3D" id="1.20.5.1700">
    <property type="match status" value="1"/>
</dbReference>
<proteinExistence type="predicted"/>
<dbReference type="AlphaFoldDB" id="A0A9J6CWJ3"/>
<evidence type="ECO:0000256" key="1">
    <source>
        <dbReference type="SAM" id="Coils"/>
    </source>
</evidence>
<name>A0A9J6CWJ3_RHIMP</name>
<protein>
    <submittedName>
        <fullName evidence="2">Uncharacterized protein</fullName>
    </submittedName>
</protein>
<dbReference type="Proteomes" id="UP000821866">
    <property type="component" value="Unassembled WGS sequence"/>
</dbReference>
<gene>
    <name evidence="2" type="ORF">HPB51_028623</name>
</gene>
<dbReference type="InterPro" id="IPR004244">
    <property type="entry name" value="Transposase_22"/>
</dbReference>
<keyword evidence="3" id="KW-1185">Reference proteome</keyword>
<sequence>MAKEIRALFEELKRELRAAFKGFKEALERDFRNELREIKSSVASLNTDCEEVKTENVKLKATNAMLEATCADLAQKVKDHESRLLHLEQYSRNPNVELKGIPYNATENLIDTVIKIGEKVGVPLEEADFESVHRVPTSNLTKKNVVVQFARRQKRDCFLENARTARLKCSDVGFDSEEPFFVIEHLCPELKRLLAKSKEETCTVEFPKKCAKLPLFLVDNMPVVDRRVLRRCANVSKDTGIKRKNHHPTRVRARSTSDWEDGKSYAFGWK</sequence>
<accession>A0A9J6CWJ3</accession>
<keyword evidence="1" id="KW-0175">Coiled coil</keyword>
<reference evidence="2" key="1">
    <citation type="journal article" date="2020" name="Cell">
        <title>Large-Scale Comparative Analyses of Tick Genomes Elucidate Their Genetic Diversity and Vector Capacities.</title>
        <authorList>
            <consortium name="Tick Genome and Microbiome Consortium (TIGMIC)"/>
            <person name="Jia N."/>
            <person name="Wang J."/>
            <person name="Shi W."/>
            <person name="Du L."/>
            <person name="Sun Y."/>
            <person name="Zhan W."/>
            <person name="Jiang J.F."/>
            <person name="Wang Q."/>
            <person name="Zhang B."/>
            <person name="Ji P."/>
            <person name="Bell-Sakyi L."/>
            <person name="Cui X.M."/>
            <person name="Yuan T.T."/>
            <person name="Jiang B.G."/>
            <person name="Yang W.F."/>
            <person name="Lam T.T."/>
            <person name="Chang Q.C."/>
            <person name="Ding S.J."/>
            <person name="Wang X.J."/>
            <person name="Zhu J.G."/>
            <person name="Ruan X.D."/>
            <person name="Zhao L."/>
            <person name="Wei J.T."/>
            <person name="Ye R.Z."/>
            <person name="Que T.C."/>
            <person name="Du C.H."/>
            <person name="Zhou Y.H."/>
            <person name="Cheng J.X."/>
            <person name="Dai P.F."/>
            <person name="Guo W.B."/>
            <person name="Han X.H."/>
            <person name="Huang E.J."/>
            <person name="Li L.F."/>
            <person name="Wei W."/>
            <person name="Gao Y.C."/>
            <person name="Liu J.Z."/>
            <person name="Shao H.Z."/>
            <person name="Wang X."/>
            <person name="Wang C.C."/>
            <person name="Yang T.C."/>
            <person name="Huo Q.B."/>
            <person name="Li W."/>
            <person name="Chen H.Y."/>
            <person name="Chen S.E."/>
            <person name="Zhou L.G."/>
            <person name="Ni X.B."/>
            <person name="Tian J.H."/>
            <person name="Sheng Y."/>
            <person name="Liu T."/>
            <person name="Pan Y.S."/>
            <person name="Xia L.Y."/>
            <person name="Li J."/>
            <person name="Zhao F."/>
            <person name="Cao W.C."/>
        </authorList>
    </citation>
    <scope>NUCLEOTIDE SEQUENCE</scope>
    <source>
        <strain evidence="2">Rmic-2018</strain>
    </source>
</reference>
<evidence type="ECO:0000313" key="2">
    <source>
        <dbReference type="EMBL" id="KAH7942695.1"/>
    </source>
</evidence>